<dbReference type="EMBL" id="JAADZA010000012">
    <property type="protein sequence ID" value="NEV12065.1"/>
    <property type="molecule type" value="Genomic_DNA"/>
</dbReference>
<dbReference type="CDD" id="cd00093">
    <property type="entry name" value="HTH_XRE"/>
    <property type="match status" value="1"/>
</dbReference>
<dbReference type="GO" id="GO:0003677">
    <property type="term" value="F:DNA binding"/>
    <property type="evidence" value="ECO:0007669"/>
    <property type="project" value="InterPro"/>
</dbReference>
<dbReference type="PANTHER" id="PTHR35010:SF4">
    <property type="entry name" value="BLL5781 PROTEIN"/>
    <property type="match status" value="1"/>
</dbReference>
<dbReference type="Pfam" id="PF17765">
    <property type="entry name" value="MLTR_LBD"/>
    <property type="match status" value="1"/>
</dbReference>
<evidence type="ECO:0000313" key="2">
    <source>
        <dbReference type="EMBL" id="MBB6489740.1"/>
    </source>
</evidence>
<dbReference type="InterPro" id="IPR001387">
    <property type="entry name" value="Cro/C1-type_HTH"/>
</dbReference>
<reference evidence="2 5" key="2">
    <citation type="submission" date="2020-08" db="EMBL/GenBank/DDBJ databases">
        <title>Genomic Encyclopedia of Type Strains, Phase IV (KMG-V): Genome sequencing to study the core and pangenomes of soil and plant-associated prokaryotes.</title>
        <authorList>
            <person name="Whitman W."/>
        </authorList>
    </citation>
    <scope>NUCLEOTIDE SEQUENCE [LARGE SCALE GENOMIC DNA]</scope>
    <source>
        <strain evidence="2 5">SEMIA 4059</strain>
    </source>
</reference>
<dbReference type="PANTHER" id="PTHR35010">
    <property type="entry name" value="BLL4672 PROTEIN-RELATED"/>
    <property type="match status" value="1"/>
</dbReference>
<dbReference type="PROSITE" id="PS50943">
    <property type="entry name" value="HTH_CROC1"/>
    <property type="match status" value="1"/>
</dbReference>
<dbReference type="Proteomes" id="UP000526625">
    <property type="component" value="Unassembled WGS sequence"/>
</dbReference>
<evidence type="ECO:0000313" key="3">
    <source>
        <dbReference type="EMBL" id="NEV12065.1"/>
    </source>
</evidence>
<sequence>MSSLRAELRLPNELGPQLRAWRDTRGKSQLELSLDTGISQRQISFIESGRSTPGRQNVLRLADALDVPFRERNTLLLAAGYAPIYSEGSFDDQEMQGVTNALKRMLRQHEPFPAVVMDRYWNVLMANDATLHFFGKFTDMAARPKPRNLLHLMFDPLGMRPFIPDWQKTAESLLGRVFRESVGRVIDAQTKELIDGLLAYPDVNAEWQRSPAIQNAPIIPLSFAKDGHVLRFFSLVTTVGTPQMITTQELRVECMFPLDDATEARYAELMNTTAGK</sequence>
<gene>
    <name evidence="2" type="ORF">GGD45_000124</name>
    <name evidence="3" type="ORF">GXW80_13810</name>
</gene>
<dbReference type="SMART" id="SM00530">
    <property type="entry name" value="HTH_XRE"/>
    <property type="match status" value="1"/>
</dbReference>
<reference evidence="3 4" key="1">
    <citation type="submission" date="2020-02" db="EMBL/GenBank/DDBJ databases">
        <title>Draft genome sequence of Rhizobium tropici.</title>
        <authorList>
            <person name="Khayi S."/>
            <person name="Jemo M."/>
        </authorList>
    </citation>
    <scope>NUCLEOTIDE SEQUENCE [LARGE SCALE GENOMIC DNA]</scope>
    <source>
        <strain evidence="3 4">A12</strain>
    </source>
</reference>
<feature type="domain" description="HTH cro/C1-type" evidence="1">
    <location>
        <begin position="18"/>
        <end position="72"/>
    </location>
</feature>
<dbReference type="InterPro" id="IPR041413">
    <property type="entry name" value="MLTR_LBD"/>
</dbReference>
<dbReference type="Proteomes" id="UP000471190">
    <property type="component" value="Unassembled WGS sequence"/>
</dbReference>
<keyword evidence="5" id="KW-1185">Reference proteome</keyword>
<dbReference type="InterPro" id="IPR010982">
    <property type="entry name" value="Lambda_DNA-bd_dom_sf"/>
</dbReference>
<protein>
    <submittedName>
        <fullName evidence="3">Helix-turn-helix transcriptional regulator</fullName>
    </submittedName>
    <submittedName>
        <fullName evidence="2">Transcriptional regulator with XRE-family HTH domain</fullName>
    </submittedName>
</protein>
<name>A0A6P1C9G7_RHITR</name>
<dbReference type="RefSeq" id="WP_015338559.1">
    <property type="nucleotide sequence ID" value="NZ_JAADZA010000012.1"/>
</dbReference>
<evidence type="ECO:0000313" key="5">
    <source>
        <dbReference type="Proteomes" id="UP000526625"/>
    </source>
</evidence>
<evidence type="ECO:0000259" key="1">
    <source>
        <dbReference type="PROSITE" id="PS50943"/>
    </source>
</evidence>
<dbReference type="EMBL" id="JACHBF010000001">
    <property type="protein sequence ID" value="MBB6489740.1"/>
    <property type="molecule type" value="Genomic_DNA"/>
</dbReference>
<dbReference type="Gene3D" id="1.10.260.40">
    <property type="entry name" value="lambda repressor-like DNA-binding domains"/>
    <property type="match status" value="1"/>
</dbReference>
<evidence type="ECO:0000313" key="4">
    <source>
        <dbReference type="Proteomes" id="UP000471190"/>
    </source>
</evidence>
<dbReference type="Gene3D" id="3.30.450.180">
    <property type="match status" value="1"/>
</dbReference>
<proteinExistence type="predicted"/>
<dbReference type="SUPFAM" id="SSF47413">
    <property type="entry name" value="lambda repressor-like DNA-binding domains"/>
    <property type="match status" value="1"/>
</dbReference>
<accession>A0A6P1C9G7</accession>
<organism evidence="3 4">
    <name type="scientific">Rhizobium tropici</name>
    <dbReference type="NCBI Taxonomy" id="398"/>
    <lineage>
        <taxon>Bacteria</taxon>
        <taxon>Pseudomonadati</taxon>
        <taxon>Pseudomonadota</taxon>
        <taxon>Alphaproteobacteria</taxon>
        <taxon>Hyphomicrobiales</taxon>
        <taxon>Rhizobiaceae</taxon>
        <taxon>Rhizobium/Agrobacterium group</taxon>
        <taxon>Rhizobium</taxon>
    </lineage>
</organism>
<dbReference type="Pfam" id="PF01381">
    <property type="entry name" value="HTH_3"/>
    <property type="match status" value="1"/>
</dbReference>
<comment type="caution">
    <text evidence="3">The sequence shown here is derived from an EMBL/GenBank/DDBJ whole genome shotgun (WGS) entry which is preliminary data.</text>
</comment>
<dbReference type="AlphaFoldDB" id="A0A6P1C9G7"/>